<dbReference type="Proteomes" id="UP001159363">
    <property type="component" value="Chromosome 2"/>
</dbReference>
<dbReference type="InterPro" id="IPR012337">
    <property type="entry name" value="RNaseH-like_sf"/>
</dbReference>
<dbReference type="Gene3D" id="3.30.420.10">
    <property type="entry name" value="Ribonuclease H-like superfamily/Ribonuclease H"/>
    <property type="match status" value="1"/>
</dbReference>
<comment type="caution">
    <text evidence="2">The sequence shown here is derived from an EMBL/GenBank/DDBJ whole genome shotgun (WGS) entry which is preliminary data.</text>
</comment>
<dbReference type="InterPro" id="IPR050951">
    <property type="entry name" value="Retrovirus_Pol_polyprotein"/>
</dbReference>
<dbReference type="PROSITE" id="PS50994">
    <property type="entry name" value="INTEGRASE"/>
    <property type="match status" value="1"/>
</dbReference>
<reference evidence="2 3" key="1">
    <citation type="submission" date="2023-02" db="EMBL/GenBank/DDBJ databases">
        <title>LHISI_Scaffold_Assembly.</title>
        <authorList>
            <person name="Stuart O.P."/>
            <person name="Cleave R."/>
            <person name="Magrath M.J.L."/>
            <person name="Mikheyev A.S."/>
        </authorList>
    </citation>
    <scope>NUCLEOTIDE SEQUENCE [LARGE SCALE GENOMIC DNA]</scope>
    <source>
        <strain evidence="2">Daus_M_001</strain>
        <tissue evidence="2">Leg muscle</tissue>
    </source>
</reference>
<evidence type="ECO:0000259" key="1">
    <source>
        <dbReference type="PROSITE" id="PS50994"/>
    </source>
</evidence>
<evidence type="ECO:0000313" key="2">
    <source>
        <dbReference type="EMBL" id="KAJ8894330.1"/>
    </source>
</evidence>
<organism evidence="2 3">
    <name type="scientific">Dryococelus australis</name>
    <dbReference type="NCBI Taxonomy" id="614101"/>
    <lineage>
        <taxon>Eukaryota</taxon>
        <taxon>Metazoa</taxon>
        <taxon>Ecdysozoa</taxon>
        <taxon>Arthropoda</taxon>
        <taxon>Hexapoda</taxon>
        <taxon>Insecta</taxon>
        <taxon>Pterygota</taxon>
        <taxon>Neoptera</taxon>
        <taxon>Polyneoptera</taxon>
        <taxon>Phasmatodea</taxon>
        <taxon>Verophasmatodea</taxon>
        <taxon>Anareolatae</taxon>
        <taxon>Phasmatidae</taxon>
        <taxon>Eurycanthinae</taxon>
        <taxon>Dryococelus</taxon>
    </lineage>
</organism>
<dbReference type="EMBL" id="JARBHB010000002">
    <property type="protein sequence ID" value="KAJ8894330.1"/>
    <property type="molecule type" value="Genomic_DNA"/>
</dbReference>
<proteinExistence type="predicted"/>
<accession>A0ABQ9ICC4</accession>
<name>A0ABQ9ICC4_9NEOP</name>
<protein>
    <recommendedName>
        <fullName evidence="1">Integrase catalytic domain-containing protein</fullName>
    </recommendedName>
</protein>
<dbReference type="InterPro" id="IPR001584">
    <property type="entry name" value="Integrase_cat-core"/>
</dbReference>
<evidence type="ECO:0000313" key="3">
    <source>
        <dbReference type="Proteomes" id="UP001159363"/>
    </source>
</evidence>
<keyword evidence="3" id="KW-1185">Reference proteome</keyword>
<dbReference type="PANTHER" id="PTHR37984">
    <property type="entry name" value="PROTEIN CBG26694"/>
    <property type="match status" value="1"/>
</dbReference>
<feature type="domain" description="Integrase catalytic" evidence="1">
    <location>
        <begin position="1"/>
        <end position="119"/>
    </location>
</feature>
<dbReference type="PANTHER" id="PTHR37984:SF13">
    <property type="entry name" value="RIBONUCLEASE H"/>
    <property type="match status" value="1"/>
</dbReference>
<sequence>MVSDSATIFTSEEFAQFCKKARIFQKFCAPGHPASNGLAERNVQMLKHRLATMSNQNMPFRQKVLEILFRYWSTPLSNGKSPAEQYLNRQIRIQLDAMRSIKFHESPATQPARRFSEGERVSARYYSNDKAFWECGKVLKKLESYIF</sequence>
<gene>
    <name evidence="2" type="ORF">PR048_006952</name>
</gene>
<dbReference type="SUPFAM" id="SSF53098">
    <property type="entry name" value="Ribonuclease H-like"/>
    <property type="match status" value="1"/>
</dbReference>
<dbReference type="InterPro" id="IPR036397">
    <property type="entry name" value="RNaseH_sf"/>
</dbReference>